<dbReference type="AlphaFoldDB" id="A0A4Y2LK73"/>
<dbReference type="EMBL" id="BGPR01005952">
    <property type="protein sequence ID" value="GBN14819.1"/>
    <property type="molecule type" value="Genomic_DNA"/>
</dbReference>
<protein>
    <submittedName>
        <fullName evidence="1">Uncharacterized protein</fullName>
    </submittedName>
</protein>
<dbReference type="Proteomes" id="UP000499080">
    <property type="component" value="Unassembled WGS sequence"/>
</dbReference>
<organism evidence="1 2">
    <name type="scientific">Araneus ventricosus</name>
    <name type="common">Orbweaver spider</name>
    <name type="synonym">Epeira ventricosa</name>
    <dbReference type="NCBI Taxonomy" id="182803"/>
    <lineage>
        <taxon>Eukaryota</taxon>
        <taxon>Metazoa</taxon>
        <taxon>Ecdysozoa</taxon>
        <taxon>Arthropoda</taxon>
        <taxon>Chelicerata</taxon>
        <taxon>Arachnida</taxon>
        <taxon>Araneae</taxon>
        <taxon>Araneomorphae</taxon>
        <taxon>Entelegynae</taxon>
        <taxon>Araneoidea</taxon>
        <taxon>Araneidae</taxon>
        <taxon>Araneus</taxon>
    </lineage>
</organism>
<evidence type="ECO:0000313" key="2">
    <source>
        <dbReference type="Proteomes" id="UP000499080"/>
    </source>
</evidence>
<name>A0A4Y2LK73_ARAVE</name>
<sequence>MPKVSDPGPGRLFNSLLAMGLFPASLKGSISISKIVVPVGKWATHFATSCPLTACLHMTQPSVHLTEHWWASCHSNKYSRSKIIQRVNFLTDNEVFFKLDPGIDSNFSDSVAIPQ</sequence>
<keyword evidence="2" id="KW-1185">Reference proteome</keyword>
<accession>A0A4Y2LK73</accession>
<comment type="caution">
    <text evidence="1">The sequence shown here is derived from an EMBL/GenBank/DDBJ whole genome shotgun (WGS) entry which is preliminary data.</text>
</comment>
<evidence type="ECO:0000313" key="1">
    <source>
        <dbReference type="EMBL" id="GBN14819.1"/>
    </source>
</evidence>
<reference evidence="1 2" key="1">
    <citation type="journal article" date="2019" name="Sci. Rep.">
        <title>Orb-weaving spider Araneus ventricosus genome elucidates the spidroin gene catalogue.</title>
        <authorList>
            <person name="Kono N."/>
            <person name="Nakamura H."/>
            <person name="Ohtoshi R."/>
            <person name="Moran D.A.P."/>
            <person name="Shinohara A."/>
            <person name="Yoshida Y."/>
            <person name="Fujiwara M."/>
            <person name="Mori M."/>
            <person name="Tomita M."/>
            <person name="Arakawa K."/>
        </authorList>
    </citation>
    <scope>NUCLEOTIDE SEQUENCE [LARGE SCALE GENOMIC DNA]</scope>
</reference>
<gene>
    <name evidence="1" type="ORF">AVEN_161432_1</name>
</gene>
<proteinExistence type="predicted"/>